<dbReference type="Proteomes" id="UP000024635">
    <property type="component" value="Unassembled WGS sequence"/>
</dbReference>
<reference evidence="2" key="1">
    <citation type="journal article" date="2015" name="Nat. Genet.">
        <title>The genome and transcriptome of the zoonotic hookworm Ancylostoma ceylanicum identify infection-specific gene families.</title>
        <authorList>
            <person name="Schwarz E.M."/>
            <person name="Hu Y."/>
            <person name="Antoshechkin I."/>
            <person name="Miller M.M."/>
            <person name="Sternberg P.W."/>
            <person name="Aroian R.V."/>
        </authorList>
    </citation>
    <scope>NUCLEOTIDE SEQUENCE</scope>
    <source>
        <strain evidence="2">HY135</strain>
    </source>
</reference>
<dbReference type="OrthoDB" id="7859621at2759"/>
<accession>A0A016TI34</accession>
<organism evidence="1 2">
    <name type="scientific">Ancylostoma ceylanicum</name>
    <dbReference type="NCBI Taxonomy" id="53326"/>
    <lineage>
        <taxon>Eukaryota</taxon>
        <taxon>Metazoa</taxon>
        <taxon>Ecdysozoa</taxon>
        <taxon>Nematoda</taxon>
        <taxon>Chromadorea</taxon>
        <taxon>Rhabditida</taxon>
        <taxon>Rhabditina</taxon>
        <taxon>Rhabditomorpha</taxon>
        <taxon>Strongyloidea</taxon>
        <taxon>Ancylostomatidae</taxon>
        <taxon>Ancylostomatinae</taxon>
        <taxon>Ancylostoma</taxon>
    </lineage>
</organism>
<keyword evidence="2" id="KW-1185">Reference proteome</keyword>
<comment type="caution">
    <text evidence="1">The sequence shown here is derived from an EMBL/GenBank/DDBJ whole genome shotgun (WGS) entry which is preliminary data.</text>
</comment>
<gene>
    <name evidence="1" type="primary">Acey_s0100.g3264</name>
    <name evidence="1" type="synonym">Acey-sft-4</name>
    <name evidence="1" type="ORF">Y032_0100g3264</name>
</gene>
<evidence type="ECO:0000313" key="2">
    <source>
        <dbReference type="Proteomes" id="UP000024635"/>
    </source>
</evidence>
<protein>
    <submittedName>
        <fullName evidence="1">Uncharacterized protein</fullName>
    </submittedName>
</protein>
<name>A0A016TI34_9BILA</name>
<sequence length="112" mass="12232">MSGTKTSFYPTQNRCEKLFLLLFCGETWGGETPGDWHDFDRTVEHENQLGSITKVNEQFGGSLKPPLIHPMHLYVTAKLKAGCSLKTAKSTSEIAPTSISVLNAAGVFSRDG</sequence>
<evidence type="ECO:0000313" key="1">
    <source>
        <dbReference type="EMBL" id="EYC02381.1"/>
    </source>
</evidence>
<proteinExistence type="predicted"/>
<dbReference type="EMBL" id="JARK01001436">
    <property type="protein sequence ID" value="EYC02381.1"/>
    <property type="molecule type" value="Genomic_DNA"/>
</dbReference>
<dbReference type="AlphaFoldDB" id="A0A016TI34"/>